<gene>
    <name evidence="1" type="ORF">I9063_002440</name>
</gene>
<name>A0AAN5NCR5_CLOPF</name>
<dbReference type="RefSeq" id="WP_078209932.1">
    <property type="nucleotide sequence ID" value="NZ_CATNXU010000001.1"/>
</dbReference>
<organism evidence="1 2">
    <name type="scientific">Clostridium perfringens</name>
    <dbReference type="NCBI Taxonomy" id="1502"/>
    <lineage>
        <taxon>Bacteria</taxon>
        <taxon>Bacillati</taxon>
        <taxon>Bacillota</taxon>
        <taxon>Clostridia</taxon>
        <taxon>Eubacteriales</taxon>
        <taxon>Clostridiaceae</taxon>
        <taxon>Clostridium</taxon>
    </lineage>
</organism>
<reference evidence="1" key="2">
    <citation type="submission" date="2020-07" db="EMBL/GenBank/DDBJ databases">
        <authorList>
            <consortium name="NCBI Pathogen Detection Project"/>
        </authorList>
    </citation>
    <scope>NUCLEOTIDE SEQUENCE</scope>
    <source>
        <strain evidence="1">C25</strain>
    </source>
</reference>
<dbReference type="Proteomes" id="UP000855421">
    <property type="component" value="Unassembled WGS sequence"/>
</dbReference>
<reference evidence="1" key="1">
    <citation type="journal article" date="2018" name="Genome Biol.">
        <title>SKESA: strategic k-mer extension for scrupulous assemblies.</title>
        <authorList>
            <person name="Souvorov A."/>
            <person name="Agarwala R."/>
            <person name="Lipman D.J."/>
        </authorList>
    </citation>
    <scope>NUCLEOTIDE SEQUENCE</scope>
    <source>
        <strain evidence="1">C25</strain>
    </source>
</reference>
<dbReference type="AlphaFoldDB" id="A0AAN5NCR5"/>
<evidence type="ECO:0000313" key="2">
    <source>
        <dbReference type="Proteomes" id="UP000855421"/>
    </source>
</evidence>
<dbReference type="EMBL" id="DACTBT010000018">
    <property type="protein sequence ID" value="HAT4299055.1"/>
    <property type="molecule type" value="Genomic_DNA"/>
</dbReference>
<protein>
    <submittedName>
        <fullName evidence="1">Uncharacterized protein</fullName>
    </submittedName>
</protein>
<accession>A0AAN5NCR5</accession>
<proteinExistence type="predicted"/>
<evidence type="ECO:0000313" key="1">
    <source>
        <dbReference type="EMBL" id="HAT4299055.1"/>
    </source>
</evidence>
<comment type="caution">
    <text evidence="1">The sequence shown here is derived from an EMBL/GenBank/DDBJ whole genome shotgun (WGS) entry which is preliminary data.</text>
</comment>
<sequence length="103" mass="12192">MQDIFDKLEKVIGIPTFFIKRPSGTNECITYKFRQDLILSDTKEEFTDNEVYINLIVENNVTRKIKELKNFLIENGFRNIKILETIEQKDLLETVIICNKSIY</sequence>